<accession>A0A135UGM3</accession>
<comment type="caution">
    <text evidence="3">The sequence shown here is derived from an EMBL/GenBank/DDBJ whole genome shotgun (WGS) entry which is preliminary data.</text>
</comment>
<dbReference type="STRING" id="1209931.A0A135UGM3"/>
<evidence type="ECO:0000256" key="2">
    <source>
        <dbReference type="SAM" id="MobiDB-lite"/>
    </source>
</evidence>
<proteinExistence type="predicted"/>
<protein>
    <recommendedName>
        <fullName evidence="5">MEI5 protein</fullName>
    </recommendedName>
</protein>
<name>A0A135UGM3_9PEZI</name>
<evidence type="ECO:0000256" key="1">
    <source>
        <dbReference type="SAM" id="Coils"/>
    </source>
</evidence>
<keyword evidence="4" id="KW-1185">Reference proteome</keyword>
<evidence type="ECO:0000313" key="3">
    <source>
        <dbReference type="EMBL" id="KXH59535.1"/>
    </source>
</evidence>
<reference evidence="3 4" key="1">
    <citation type="submission" date="2014-02" db="EMBL/GenBank/DDBJ databases">
        <title>The genome sequence of Colletotrichum salicis CBS 607.94.</title>
        <authorList>
            <person name="Baroncelli R."/>
            <person name="Thon M.R."/>
        </authorList>
    </citation>
    <scope>NUCLEOTIDE SEQUENCE [LARGE SCALE GENOMIC DNA]</scope>
    <source>
        <strain evidence="3 4">CBS 607.94</strain>
    </source>
</reference>
<evidence type="ECO:0000313" key="4">
    <source>
        <dbReference type="Proteomes" id="UP000070121"/>
    </source>
</evidence>
<dbReference type="Proteomes" id="UP000070121">
    <property type="component" value="Unassembled WGS sequence"/>
</dbReference>
<keyword evidence="1" id="KW-0175">Coiled coil</keyword>
<feature type="coiled-coil region" evidence="1">
    <location>
        <begin position="146"/>
        <end position="180"/>
    </location>
</feature>
<feature type="region of interest" description="Disordered" evidence="2">
    <location>
        <begin position="413"/>
        <end position="436"/>
    </location>
</feature>
<gene>
    <name evidence="3" type="ORF">CSAL01_06624</name>
</gene>
<dbReference type="EMBL" id="JFFI01001491">
    <property type="protein sequence ID" value="KXH59535.1"/>
    <property type="molecule type" value="Genomic_DNA"/>
</dbReference>
<dbReference type="AlphaFoldDB" id="A0A135UGM3"/>
<evidence type="ECO:0008006" key="5">
    <source>
        <dbReference type="Google" id="ProtNLM"/>
    </source>
</evidence>
<dbReference type="OrthoDB" id="4850593at2759"/>
<organism evidence="3 4">
    <name type="scientific">Colletotrichum salicis</name>
    <dbReference type="NCBI Taxonomy" id="1209931"/>
    <lineage>
        <taxon>Eukaryota</taxon>
        <taxon>Fungi</taxon>
        <taxon>Dikarya</taxon>
        <taxon>Ascomycota</taxon>
        <taxon>Pezizomycotina</taxon>
        <taxon>Sordariomycetes</taxon>
        <taxon>Hypocreomycetidae</taxon>
        <taxon>Glomerellales</taxon>
        <taxon>Glomerellaceae</taxon>
        <taxon>Colletotrichum</taxon>
        <taxon>Colletotrichum acutatum species complex</taxon>
    </lineage>
</organism>
<feature type="region of interest" description="Disordered" evidence="2">
    <location>
        <begin position="1"/>
        <end position="22"/>
    </location>
</feature>
<sequence length="532" mass="59856">MTPPPTHDPPKAGKPTHGQGPEGVFDEFISVLGRFCTENGFQGLKAMVSDHDRLREELSDTRTAFSKNLEKLTQVITDRNVEKEVFQKKTDEHNKYYKKVLEEKATAYRKLKTEQDTSSTWKKKAEFLEKDVERSIATSKKHEARITELESIINGQKDQLKAAKEEITTLKSRLQSTDDQLGTNSKALAAAESKLATIMSYTAVMTSLKDVRVEITDILASSFKDASALFWEFLGHDIDEDQLQNLSFWDRVRDHVAIQRAIPIPASNSTQAKQMRATAGLIIYARALTRYVFRPTYFSQDSDAQELLDALPTTNAFQDTLVRAVLLEVLPEKQRMRQDACAEHVIEDVMAAIVGWVTADRRAALRSRLSNLTSMLCGAWQRVQRLHERVEPCFTFETLDDWQQLPPWIDTVPLDNRAKVSPPRQEKGGHQPLQKTPKLVGFSTQDVVKVVWPAFLSVGLEQAAGEEEGGVSDLVCHGYVLTRAGVQDAVDEDTPRRAMRRAMRNGNAVAQRNRRDSAIFLSHGAFDGSDVK</sequence>